<dbReference type="Gene3D" id="1.10.150.130">
    <property type="match status" value="1"/>
</dbReference>
<name>A0A1Y5MI54_9BACT</name>
<organism evidence="8 10">
    <name type="scientific">Campylobacter concisus</name>
    <dbReference type="NCBI Taxonomy" id="199"/>
    <lineage>
        <taxon>Bacteria</taxon>
        <taxon>Pseudomonadati</taxon>
        <taxon>Campylobacterota</taxon>
        <taxon>Epsilonproteobacteria</taxon>
        <taxon>Campylobacterales</taxon>
        <taxon>Campylobacteraceae</taxon>
        <taxon>Campylobacter</taxon>
    </lineage>
</organism>
<dbReference type="InterPro" id="IPR002104">
    <property type="entry name" value="Integrase_catalytic"/>
</dbReference>
<proteinExistence type="inferred from homology"/>
<dbReference type="Pfam" id="PF00589">
    <property type="entry name" value="Phage_integrase"/>
    <property type="match status" value="1"/>
</dbReference>
<dbReference type="InterPro" id="IPR013762">
    <property type="entry name" value="Integrase-like_cat_sf"/>
</dbReference>
<dbReference type="Pfam" id="PF13102">
    <property type="entry name" value="Phage_int_SAM_5"/>
    <property type="match status" value="1"/>
</dbReference>
<dbReference type="InterPro" id="IPR011010">
    <property type="entry name" value="DNA_brk_join_enz"/>
</dbReference>
<comment type="caution">
    <text evidence="8">The sequence shown here is derived from an EMBL/GenBank/DDBJ whole genome shotgun (WGS) entry which is preliminary data.</text>
</comment>
<dbReference type="InterPro" id="IPR010998">
    <property type="entry name" value="Integrase_recombinase_N"/>
</dbReference>
<evidence type="ECO:0000256" key="3">
    <source>
        <dbReference type="ARBA" id="ARBA00023125"/>
    </source>
</evidence>
<evidence type="ECO:0000256" key="4">
    <source>
        <dbReference type="ARBA" id="ARBA00023172"/>
    </source>
</evidence>
<dbReference type="SUPFAM" id="SSF56349">
    <property type="entry name" value="DNA breaking-rejoining enzymes"/>
    <property type="match status" value="1"/>
</dbReference>
<dbReference type="Gene3D" id="1.10.443.10">
    <property type="entry name" value="Intergrase catalytic core"/>
    <property type="match status" value="2"/>
</dbReference>
<reference evidence="8 10" key="1">
    <citation type="submission" date="2017-04" db="EMBL/GenBank/DDBJ databases">
        <title>Complete genome of Campylobacter concisus ATCC 33237T and draft genomes for an additional eight well characterized C. concisus strains.</title>
        <authorList>
            <person name="Cornelius A.J."/>
            <person name="Miller W.G."/>
            <person name="Lastovica A.J."/>
            <person name="On S.L."/>
            <person name="French N.P."/>
            <person name="Vandenberg O."/>
            <person name="Biggs P.J."/>
        </authorList>
    </citation>
    <scope>NUCLEOTIDE SEQUENCE [LARGE SCALE GENOMIC DNA]</scope>
    <source>
        <strain evidence="8 10">CCUG 19995</strain>
    </source>
</reference>
<protein>
    <recommendedName>
        <fullName evidence="11">Site-specific recombinase, phage integrase family</fullName>
    </recommendedName>
</protein>
<dbReference type="Proteomes" id="UP000196317">
    <property type="component" value="Unassembled WGS sequence"/>
</dbReference>
<keyword evidence="2" id="KW-0229">DNA integration</keyword>
<keyword evidence="3 5" id="KW-0238">DNA-binding</keyword>
<dbReference type="InterPro" id="IPR050090">
    <property type="entry name" value="Tyrosine_recombinase_XerCD"/>
</dbReference>
<dbReference type="GO" id="GO:0006310">
    <property type="term" value="P:DNA recombination"/>
    <property type="evidence" value="ECO:0007669"/>
    <property type="project" value="UniProtKB-KW"/>
</dbReference>
<dbReference type="GO" id="GO:0015074">
    <property type="term" value="P:DNA integration"/>
    <property type="evidence" value="ECO:0007669"/>
    <property type="project" value="UniProtKB-KW"/>
</dbReference>
<evidence type="ECO:0000259" key="7">
    <source>
        <dbReference type="PROSITE" id="PS51900"/>
    </source>
</evidence>
<dbReference type="PROSITE" id="PS51900">
    <property type="entry name" value="CB"/>
    <property type="match status" value="1"/>
</dbReference>
<dbReference type="GO" id="GO:0003677">
    <property type="term" value="F:DNA binding"/>
    <property type="evidence" value="ECO:0007669"/>
    <property type="project" value="UniProtKB-UniRule"/>
</dbReference>
<evidence type="ECO:0000256" key="1">
    <source>
        <dbReference type="ARBA" id="ARBA00008857"/>
    </source>
</evidence>
<sequence length="343" mass="39356">MPYYKKGLTMKLYKRNNIIYADYVKGGKRYRQSLKLEWNKTNLNYARVELIPKLMQDKPRELMLFDALDLSLELDENYLRNSSLQNIIYTISSIKKMVKDRSIQEITVIDIEKFSIMLSKQGYCSNTIKNYLMVLSKAFRYAIKQGIITFNPVYNIKVNTKQSLTRVVYSKEDIPRLINSAKGELRLVLLLAFYSGARIGEILALTSKDISSEFISISKTIAINTGGLHPTKTNKPRVVYIPKDILTEFTDFKGFTMSYQRLGRAFQNLCNALDLPYAGFHSLRHTYASLLLNDKVNPLIIKEALGHSSMKMLEQVYGHFTGVKTEDKEAIKASLDTIKAHQD</sequence>
<evidence type="ECO:0000256" key="5">
    <source>
        <dbReference type="PROSITE-ProRule" id="PRU01248"/>
    </source>
</evidence>
<gene>
    <name evidence="9" type="ORF">B9N65_01285</name>
    <name evidence="8" type="ORF">B9N65_09640</name>
</gene>
<evidence type="ECO:0000259" key="6">
    <source>
        <dbReference type="PROSITE" id="PS51898"/>
    </source>
</evidence>
<dbReference type="PANTHER" id="PTHR30349">
    <property type="entry name" value="PHAGE INTEGRASE-RELATED"/>
    <property type="match status" value="1"/>
</dbReference>
<evidence type="ECO:0000313" key="10">
    <source>
        <dbReference type="Proteomes" id="UP000196317"/>
    </source>
</evidence>
<comment type="similarity">
    <text evidence="1">Belongs to the 'phage' integrase family.</text>
</comment>
<dbReference type="CDD" id="cd01189">
    <property type="entry name" value="INT_ICEBs1_C_like"/>
    <property type="match status" value="1"/>
</dbReference>
<feature type="domain" description="Tyr recombinase" evidence="6">
    <location>
        <begin position="163"/>
        <end position="332"/>
    </location>
</feature>
<dbReference type="PROSITE" id="PS51898">
    <property type="entry name" value="TYR_RECOMBINASE"/>
    <property type="match status" value="1"/>
</dbReference>
<feature type="domain" description="Core-binding (CB)" evidence="7">
    <location>
        <begin position="69"/>
        <end position="143"/>
    </location>
</feature>
<keyword evidence="4" id="KW-0233">DNA recombination</keyword>
<dbReference type="EMBL" id="NDYN01000010">
    <property type="protein sequence ID" value="OUT06833.1"/>
    <property type="molecule type" value="Genomic_DNA"/>
</dbReference>
<dbReference type="InterPro" id="IPR025269">
    <property type="entry name" value="SAM-like_dom"/>
</dbReference>
<evidence type="ECO:0000313" key="8">
    <source>
        <dbReference type="EMBL" id="OUT06833.1"/>
    </source>
</evidence>
<dbReference type="InterPro" id="IPR044068">
    <property type="entry name" value="CB"/>
</dbReference>
<accession>A0A1Y5MI54</accession>
<evidence type="ECO:0000313" key="9">
    <source>
        <dbReference type="EMBL" id="OUT09003.1"/>
    </source>
</evidence>
<dbReference type="AlphaFoldDB" id="A0A1Y5MI54"/>
<evidence type="ECO:0000256" key="2">
    <source>
        <dbReference type="ARBA" id="ARBA00022908"/>
    </source>
</evidence>
<dbReference type="EMBL" id="NDYN01000001">
    <property type="protein sequence ID" value="OUT09003.1"/>
    <property type="molecule type" value="Genomic_DNA"/>
</dbReference>
<evidence type="ECO:0008006" key="11">
    <source>
        <dbReference type="Google" id="ProtNLM"/>
    </source>
</evidence>
<dbReference type="PANTHER" id="PTHR30349:SF64">
    <property type="entry name" value="PROPHAGE INTEGRASE INTD-RELATED"/>
    <property type="match status" value="1"/>
</dbReference>